<dbReference type="EMBL" id="KV441482">
    <property type="protein sequence ID" value="OAG18965.1"/>
    <property type="molecule type" value="Genomic_DNA"/>
</dbReference>
<dbReference type="GO" id="GO:0000981">
    <property type="term" value="F:DNA-binding transcription factor activity, RNA polymerase II-specific"/>
    <property type="evidence" value="ECO:0007669"/>
    <property type="project" value="InterPro"/>
</dbReference>
<evidence type="ECO:0000256" key="5">
    <source>
        <dbReference type="ARBA" id="ARBA00023242"/>
    </source>
</evidence>
<evidence type="ECO:0000259" key="8">
    <source>
        <dbReference type="PROSITE" id="PS50157"/>
    </source>
</evidence>
<evidence type="ECO:0000256" key="2">
    <source>
        <dbReference type="ARBA" id="ARBA00022833"/>
    </source>
</evidence>
<dbReference type="InterPro" id="IPR013087">
    <property type="entry name" value="Znf_C2H2_type"/>
</dbReference>
<dbReference type="InterPro" id="IPR001138">
    <property type="entry name" value="Zn2Cys6_DnaBD"/>
</dbReference>
<dbReference type="PROSITE" id="PS50157">
    <property type="entry name" value="ZINC_FINGER_C2H2_2"/>
    <property type="match status" value="1"/>
</dbReference>
<feature type="domain" description="C2H2-type" evidence="8">
    <location>
        <begin position="8"/>
        <end position="36"/>
    </location>
</feature>
<dbReference type="PROSITE" id="PS00463">
    <property type="entry name" value="ZN2_CY6_FUNGAL_1"/>
    <property type="match status" value="1"/>
</dbReference>
<evidence type="ECO:0000313" key="9">
    <source>
        <dbReference type="EMBL" id="OAG18965.1"/>
    </source>
</evidence>
<dbReference type="Pfam" id="PF00172">
    <property type="entry name" value="Zn_clus"/>
    <property type="match status" value="1"/>
</dbReference>
<dbReference type="InterPro" id="IPR036864">
    <property type="entry name" value="Zn2-C6_fun-type_DNA-bd_sf"/>
</dbReference>
<dbReference type="GO" id="GO:0008270">
    <property type="term" value="F:zinc ion binding"/>
    <property type="evidence" value="ECO:0007669"/>
    <property type="project" value="UniProtKB-KW"/>
</dbReference>
<dbReference type="OMA" id="AKTKCCY"/>
<dbReference type="AlphaFoldDB" id="A0A177DGS6"/>
<accession>A0A177DGS6</accession>
<organism evidence="9 10">
    <name type="scientific">Alternaria alternata</name>
    <name type="common">Alternaria rot fungus</name>
    <name type="synonym">Torula alternata</name>
    <dbReference type="NCBI Taxonomy" id="5599"/>
    <lineage>
        <taxon>Eukaryota</taxon>
        <taxon>Fungi</taxon>
        <taxon>Dikarya</taxon>
        <taxon>Ascomycota</taxon>
        <taxon>Pezizomycotina</taxon>
        <taxon>Dothideomycetes</taxon>
        <taxon>Pleosporomycetidae</taxon>
        <taxon>Pleosporales</taxon>
        <taxon>Pleosporineae</taxon>
        <taxon>Pleosporaceae</taxon>
        <taxon>Alternaria</taxon>
        <taxon>Alternaria sect. Alternaria</taxon>
        <taxon>Alternaria alternata complex</taxon>
    </lineage>
</organism>
<keyword evidence="10" id="KW-1185">Reference proteome</keyword>
<dbReference type="CDD" id="cd00067">
    <property type="entry name" value="GAL4"/>
    <property type="match status" value="1"/>
</dbReference>
<dbReference type="PROSITE" id="PS50048">
    <property type="entry name" value="ZN2_CY6_FUNGAL_2"/>
    <property type="match status" value="1"/>
</dbReference>
<dbReference type="PANTHER" id="PTHR47660:SF3">
    <property type="entry name" value="FINGER DOMAIN PROTEIN, PUTATIVE (AFU_ORTHOLOGUE AFUA_4G03310)-RELATED"/>
    <property type="match status" value="1"/>
</dbReference>
<reference evidence="9 10" key="1">
    <citation type="submission" date="2016-05" db="EMBL/GenBank/DDBJ databases">
        <title>Comparative analysis of secretome profiles of manganese(II)-oxidizing ascomycete fungi.</title>
        <authorList>
            <consortium name="DOE Joint Genome Institute"/>
            <person name="Zeiner C.A."/>
            <person name="Purvine S.O."/>
            <person name="Zink E.M."/>
            <person name="Wu S."/>
            <person name="Pasa-Tolic L."/>
            <person name="Chaput D.L."/>
            <person name="Haridas S."/>
            <person name="Grigoriev I.V."/>
            <person name="Santelli C.M."/>
            <person name="Hansel C.M."/>
        </authorList>
    </citation>
    <scope>NUCLEOTIDE SEQUENCE [LARGE SCALE GENOMIC DNA]</scope>
    <source>
        <strain evidence="9 10">SRC1lrK2f</strain>
    </source>
</reference>
<evidence type="ECO:0000313" key="10">
    <source>
        <dbReference type="Proteomes" id="UP000077248"/>
    </source>
</evidence>
<keyword evidence="2" id="KW-0862">Zinc</keyword>
<evidence type="ECO:0000259" key="7">
    <source>
        <dbReference type="PROSITE" id="PS50048"/>
    </source>
</evidence>
<protein>
    <recommendedName>
        <fullName evidence="11">Zn(2)-C6 fungal-type domain-containing protein</fullName>
    </recommendedName>
</protein>
<gene>
    <name evidence="9" type="ORF">CC77DRAFT_177925</name>
</gene>
<evidence type="ECO:0008006" key="11">
    <source>
        <dbReference type="Google" id="ProtNLM"/>
    </source>
</evidence>
<dbReference type="VEuPathDB" id="FungiDB:CC77DRAFT_177925"/>
<dbReference type="KEGG" id="aalt:CC77DRAFT_177925"/>
<dbReference type="Gene3D" id="4.10.240.10">
    <property type="entry name" value="Zn(2)-C6 fungal-type DNA-binding domain"/>
    <property type="match status" value="1"/>
</dbReference>
<evidence type="ECO:0000256" key="3">
    <source>
        <dbReference type="ARBA" id="ARBA00023015"/>
    </source>
</evidence>
<dbReference type="SUPFAM" id="SSF57701">
    <property type="entry name" value="Zn2/Cys6 DNA-binding domain"/>
    <property type="match status" value="1"/>
</dbReference>
<dbReference type="Proteomes" id="UP000077248">
    <property type="component" value="Unassembled WGS sequence"/>
</dbReference>
<sequence>MAEQAPVLWCSQCKKPFSKQSRLKRHGYYCRSNKKEPVQRRRSCTTCAKTKTSCDNALPACSRCLRKDITCKYPSWSAVKRRNPVKTRHDIPDLHGLDQDPTNTIVSAVPEQIQDIRELLPARENSMLSADIQWNLHDTATFDDFIRSTHDLNLFTTTPSHSLASAGQTPVSPSLLLPETADVAFQEQPQPASQRQRQDHASWLVSSSIPPIPNQNVRSMMQRPNMRPGADRTANLLFYTLKSYPLMLRQSTLPPFIHPSCVSFTDEGTTNEPLENCIALIHMMANGIQGSRRLFWRNVKQECERMCQNQTLGKWELLGAMQALSVYVLIRLDEGETEHNNVDHLLEKAVILIAIQLSHDDFDCHANYLSCRNTSESSWQDWVYKESRRRLAVIYRVLNKLIFFEPAAMCNMPAEFVIAPLPAKRQLWEAKNAQDWKSQSQTEPQGQISYALAVDGEIIKLDQGRLSCRDAWLPYAPSDKEPASQIHNNRSRHCSNWWAEWCSGMDGMGGLIMLVASLA</sequence>
<name>A0A177DGS6_ALTAL</name>
<evidence type="ECO:0000256" key="1">
    <source>
        <dbReference type="ARBA" id="ARBA00022723"/>
    </source>
</evidence>
<keyword evidence="1" id="KW-0479">Metal-binding</keyword>
<keyword evidence="4" id="KW-0804">Transcription</keyword>
<evidence type="ECO:0000256" key="4">
    <source>
        <dbReference type="ARBA" id="ARBA00023163"/>
    </source>
</evidence>
<evidence type="ECO:0000256" key="6">
    <source>
        <dbReference type="PROSITE-ProRule" id="PRU00042"/>
    </source>
</evidence>
<dbReference type="PANTHER" id="PTHR47660">
    <property type="entry name" value="TRANSCRIPTION FACTOR WITH C2H2 AND ZN(2)-CYS(6) DNA BINDING DOMAIN (EUROFUNG)-RELATED-RELATED"/>
    <property type="match status" value="1"/>
</dbReference>
<dbReference type="RefSeq" id="XP_018384386.1">
    <property type="nucleotide sequence ID" value="XM_018530487.1"/>
</dbReference>
<feature type="domain" description="Zn(2)-C6 fungal-type" evidence="7">
    <location>
        <begin position="43"/>
        <end position="73"/>
    </location>
</feature>
<keyword evidence="5" id="KW-0539">Nucleus</keyword>
<keyword evidence="3" id="KW-0805">Transcription regulation</keyword>
<proteinExistence type="predicted"/>
<dbReference type="GeneID" id="29116081"/>
<keyword evidence="6" id="KW-0863">Zinc-finger</keyword>